<evidence type="ECO:0000313" key="2">
    <source>
        <dbReference type="EMBL" id="KEI66069.1"/>
    </source>
</evidence>
<reference evidence="2 3" key="1">
    <citation type="journal article" date="2014" name="Appl. Environ. Microbiol.">
        <title>Elucidation of insertion elements encoded on plasmids and in vitro construction of shuttle vectors from the toxic cyanobacterium Planktothrix.</title>
        <authorList>
            <person name="Christiansen G."/>
            <person name="Goesmann A."/>
            <person name="Kurmayer R."/>
        </authorList>
    </citation>
    <scope>NUCLEOTIDE SEQUENCE [LARGE SCALE GENOMIC DNA]</scope>
    <source>
        <strain evidence="2 3">NIVA-CYA 126/8</strain>
    </source>
</reference>
<dbReference type="SUPFAM" id="SSF53335">
    <property type="entry name" value="S-adenosyl-L-methionine-dependent methyltransferases"/>
    <property type="match status" value="1"/>
</dbReference>
<dbReference type="PATRIC" id="fig|388467.6.peg.878"/>
<dbReference type="RefSeq" id="WP_081846332.1">
    <property type="nucleotide sequence ID" value="NZ_CM002803.1"/>
</dbReference>
<dbReference type="AlphaFoldDB" id="A0A073CCL0"/>
<dbReference type="InterPro" id="IPR011990">
    <property type="entry name" value="TPR-like_helical_dom_sf"/>
</dbReference>
<dbReference type="Gene3D" id="3.40.50.150">
    <property type="entry name" value="Vaccinia Virus protein VP39"/>
    <property type="match status" value="1"/>
</dbReference>
<dbReference type="STRING" id="388467.A19Y_0938"/>
<proteinExistence type="predicted"/>
<protein>
    <submittedName>
        <fullName evidence="2">Uncharacterized protein</fullName>
    </submittedName>
</protein>
<feature type="repeat" description="TPR" evidence="1">
    <location>
        <begin position="19"/>
        <end position="52"/>
    </location>
</feature>
<dbReference type="eggNOG" id="COG4122">
    <property type="taxonomic scope" value="Bacteria"/>
</dbReference>
<dbReference type="InterPro" id="IPR019734">
    <property type="entry name" value="TPR_rpt"/>
</dbReference>
<dbReference type="Pfam" id="PF13414">
    <property type="entry name" value="TPR_11"/>
    <property type="match status" value="1"/>
</dbReference>
<dbReference type="Pfam" id="PF05711">
    <property type="entry name" value="TylF"/>
    <property type="match status" value="1"/>
</dbReference>
<feature type="repeat" description="TPR" evidence="1">
    <location>
        <begin position="87"/>
        <end position="120"/>
    </location>
</feature>
<dbReference type="InterPro" id="IPR008884">
    <property type="entry name" value="TylF_MeTrfase"/>
</dbReference>
<dbReference type="SUPFAM" id="SSF48452">
    <property type="entry name" value="TPR-like"/>
    <property type="match status" value="1"/>
</dbReference>
<dbReference type="PANTHER" id="PTHR40036:SF1">
    <property type="entry name" value="MACROCIN O-METHYLTRANSFERASE"/>
    <property type="match status" value="1"/>
</dbReference>
<dbReference type="EMBL" id="CM002803">
    <property type="protein sequence ID" value="KEI66069.1"/>
    <property type="molecule type" value="Genomic_DNA"/>
</dbReference>
<keyword evidence="1" id="KW-0802">TPR repeat</keyword>
<dbReference type="PROSITE" id="PS50005">
    <property type="entry name" value="TPR"/>
    <property type="match status" value="3"/>
</dbReference>
<keyword evidence="3" id="KW-1185">Reference proteome</keyword>
<gene>
    <name evidence="2" type="ORF">A19Y_0938</name>
</gene>
<evidence type="ECO:0000256" key="1">
    <source>
        <dbReference type="PROSITE-ProRule" id="PRU00339"/>
    </source>
</evidence>
<dbReference type="eggNOG" id="COG0457">
    <property type="taxonomic scope" value="Bacteria"/>
</dbReference>
<dbReference type="SMART" id="SM00028">
    <property type="entry name" value="TPR"/>
    <property type="match status" value="4"/>
</dbReference>
<dbReference type="HOGENOM" id="CLU_424440_0_0_3"/>
<dbReference type="Proteomes" id="UP000027395">
    <property type="component" value="Chromosome"/>
</dbReference>
<dbReference type="Gene3D" id="1.25.40.10">
    <property type="entry name" value="Tetratricopeptide repeat domain"/>
    <property type="match status" value="1"/>
</dbReference>
<organism evidence="2 3">
    <name type="scientific">Planktothrix agardhii (strain NIVA-CYA 126/8)</name>
    <dbReference type="NCBI Taxonomy" id="388467"/>
    <lineage>
        <taxon>Bacteria</taxon>
        <taxon>Bacillati</taxon>
        <taxon>Cyanobacteriota</taxon>
        <taxon>Cyanophyceae</taxon>
        <taxon>Oscillatoriophycideae</taxon>
        <taxon>Oscillatoriales</taxon>
        <taxon>Microcoleaceae</taxon>
        <taxon>Planktothrix</taxon>
    </lineage>
</organism>
<evidence type="ECO:0000313" key="3">
    <source>
        <dbReference type="Proteomes" id="UP000027395"/>
    </source>
</evidence>
<dbReference type="PANTHER" id="PTHR40036">
    <property type="entry name" value="MACROCIN O-METHYLTRANSFERASE"/>
    <property type="match status" value="1"/>
</dbReference>
<name>A0A073CCL0_PLAA1</name>
<feature type="repeat" description="TPR" evidence="1">
    <location>
        <begin position="53"/>
        <end position="86"/>
    </location>
</feature>
<dbReference type="PROSITE" id="PS50293">
    <property type="entry name" value="TPR_REGION"/>
    <property type="match status" value="1"/>
</dbReference>
<dbReference type="InterPro" id="IPR029063">
    <property type="entry name" value="SAM-dependent_MTases_sf"/>
</dbReference>
<accession>A0A073CCL0</accession>
<dbReference type="Pfam" id="PF13181">
    <property type="entry name" value="TPR_8"/>
    <property type="match status" value="1"/>
</dbReference>
<sequence>MSLTQKTIDIPIKNIKMSAGQLLKQANQFKRLGKLDSAIAEYKKSVDLNPHFAWSHCQLAQVLEKTGNLEEACIEYQKAIEINPYATSIYYRLGVALDKAGQLNEAISILKKVIEIQPSFYLAYKTLADNYKKLGNLEEGLTYFQNLKEINSEISNVNLIINELIKTTKLLNSIELISGKLEFEKFADTTWRFGRIDGSRIADVILQSDGRIQGLKSENEYWWNIEEKTLIFYTKKGQTSTKFSSIVKEDNHWYLMGKFLFFDGIIHTLKLLNTNSKEAYQNSSAKNKLIDSNLSTNCLVSSTYYSYSSHLLDNTLFDIFIRQLKATTNLSRFQTAIVGYDSNLFFNRDSLHDFGIIVNDSDENTSFYQDQQETNSLFSKSLAHLDLSQYELIILCENNPENTTKIFEKLGITSEKKGTPKLGYPVFNINFIRSNIFSVLSKLKFFHTCLNPRKVALLALALCQTRSVEGSVIEVGTYMGGASVFMGMLLKEWSDPRKIHIFDTFEGLPTPSQEDHDCQFKQGDFKETSYEFVQEYVREYKLDSTITLYKGLVQEKIPILWRKEKQVSLALIDTDYYTGAFESLVQIIPQMSRNGIIVIDDYSFSGITKAIDDIKQIYPQVQGSLITSNVYMIWVDHDESFLSIF</sequence>